<evidence type="ECO:0000313" key="1">
    <source>
        <dbReference type="EMBL" id="KAF3975282.1"/>
    </source>
</evidence>
<gene>
    <name evidence="1" type="ORF">CMV_001442</name>
</gene>
<dbReference type="Proteomes" id="UP000737018">
    <property type="component" value="Unassembled WGS sequence"/>
</dbReference>
<dbReference type="AlphaFoldDB" id="A0A8J4VYA4"/>
<sequence>MCKCRSHGTFSLFGLQSSHLNICYYHQDLHRWPRRSGLRPRFCSDRRALLLIGPRICPDGRKIKVSRQCNPQGDPANQLPCALRVYWPVDSHTCQTPWFVFQDGTNGESVGQCQERIDAEARREARAASHDCSNDDFVGITTVRAWVVAKIRIGPRSKLIGRSAVVVPHPTGVHRRPSSASFPTISSTL</sequence>
<comment type="caution">
    <text evidence="1">The sequence shown here is derived from an EMBL/GenBank/DDBJ whole genome shotgun (WGS) entry which is preliminary data.</text>
</comment>
<dbReference type="PANTHER" id="PTHR47188">
    <property type="entry name" value="PROTEIN TAR1"/>
    <property type="match status" value="1"/>
</dbReference>
<accession>A0A8J4VYA4</accession>
<name>A0A8J4VYA4_9ROSI</name>
<reference evidence="1" key="1">
    <citation type="submission" date="2020-03" db="EMBL/GenBank/DDBJ databases">
        <title>Castanea mollissima Vanexum genome sequencing.</title>
        <authorList>
            <person name="Staton M."/>
        </authorList>
    </citation>
    <scope>NUCLEOTIDE SEQUENCE</scope>
    <source>
        <tissue evidence="1">Leaf</tissue>
    </source>
</reference>
<evidence type="ECO:0000313" key="2">
    <source>
        <dbReference type="Proteomes" id="UP000737018"/>
    </source>
</evidence>
<proteinExistence type="predicted"/>
<dbReference type="PANTHER" id="PTHR47188:SF1">
    <property type="entry name" value="PROTEIN TAR1"/>
    <property type="match status" value="1"/>
</dbReference>
<dbReference type="InterPro" id="IPR044792">
    <property type="entry name" value="TAR1"/>
</dbReference>
<organism evidence="1 2">
    <name type="scientific">Castanea mollissima</name>
    <name type="common">Chinese chestnut</name>
    <dbReference type="NCBI Taxonomy" id="60419"/>
    <lineage>
        <taxon>Eukaryota</taxon>
        <taxon>Viridiplantae</taxon>
        <taxon>Streptophyta</taxon>
        <taxon>Embryophyta</taxon>
        <taxon>Tracheophyta</taxon>
        <taxon>Spermatophyta</taxon>
        <taxon>Magnoliopsida</taxon>
        <taxon>eudicotyledons</taxon>
        <taxon>Gunneridae</taxon>
        <taxon>Pentapetalae</taxon>
        <taxon>rosids</taxon>
        <taxon>fabids</taxon>
        <taxon>Fagales</taxon>
        <taxon>Fagaceae</taxon>
        <taxon>Castanea</taxon>
    </lineage>
</organism>
<dbReference type="EMBL" id="JRKL02000090">
    <property type="protein sequence ID" value="KAF3975282.1"/>
    <property type="molecule type" value="Genomic_DNA"/>
</dbReference>
<dbReference type="OrthoDB" id="1686935at2759"/>
<keyword evidence="2" id="KW-1185">Reference proteome</keyword>
<dbReference type="GO" id="GO:0043457">
    <property type="term" value="P:regulation of cellular respiration"/>
    <property type="evidence" value="ECO:0007669"/>
    <property type="project" value="InterPro"/>
</dbReference>
<protein>
    <submittedName>
        <fullName evidence="1">Uncharacterized protein</fullName>
    </submittedName>
</protein>